<protein>
    <submittedName>
        <fullName evidence="3">DNA protecting protein DprA</fullName>
    </submittedName>
</protein>
<evidence type="ECO:0000256" key="1">
    <source>
        <dbReference type="ARBA" id="ARBA00006525"/>
    </source>
</evidence>
<dbReference type="NCBIfam" id="TIGR00732">
    <property type="entry name" value="dprA"/>
    <property type="match status" value="1"/>
</dbReference>
<dbReference type="PANTHER" id="PTHR43022">
    <property type="entry name" value="PROTEIN SMF"/>
    <property type="match status" value="1"/>
</dbReference>
<dbReference type="InterPro" id="IPR003488">
    <property type="entry name" value="DprA"/>
</dbReference>
<accession>A0A1F7J942</accession>
<comment type="caution">
    <text evidence="3">The sequence shown here is derived from an EMBL/GenBank/DDBJ whole genome shotgun (WGS) entry which is preliminary data.</text>
</comment>
<dbReference type="InterPro" id="IPR057666">
    <property type="entry name" value="DrpA_SLOG"/>
</dbReference>
<dbReference type="EMBL" id="MGAT01000028">
    <property type="protein sequence ID" value="OGK52135.1"/>
    <property type="molecule type" value="Genomic_DNA"/>
</dbReference>
<dbReference type="PANTHER" id="PTHR43022:SF1">
    <property type="entry name" value="PROTEIN SMF"/>
    <property type="match status" value="1"/>
</dbReference>
<comment type="similarity">
    <text evidence="1">Belongs to the DprA/Smf family.</text>
</comment>
<dbReference type="Pfam" id="PF02481">
    <property type="entry name" value="DNA_processg_A"/>
    <property type="match status" value="1"/>
</dbReference>
<dbReference type="STRING" id="1802069.A2970_01755"/>
<dbReference type="AlphaFoldDB" id="A0A1F7J942"/>
<evidence type="ECO:0000313" key="3">
    <source>
        <dbReference type="EMBL" id="OGK52135.1"/>
    </source>
</evidence>
<organism evidence="3 4">
    <name type="scientific">Candidatus Roizmanbacteria bacterium RIFCSPLOWO2_01_FULL_44_13</name>
    <dbReference type="NCBI Taxonomy" id="1802069"/>
    <lineage>
        <taxon>Bacteria</taxon>
        <taxon>Candidatus Roizmaniibacteriota</taxon>
    </lineage>
</organism>
<gene>
    <name evidence="3" type="ORF">A2970_01755</name>
</gene>
<reference evidence="3 4" key="1">
    <citation type="journal article" date="2016" name="Nat. Commun.">
        <title>Thousands of microbial genomes shed light on interconnected biogeochemical processes in an aquifer system.</title>
        <authorList>
            <person name="Anantharaman K."/>
            <person name="Brown C.T."/>
            <person name="Hug L.A."/>
            <person name="Sharon I."/>
            <person name="Castelle C.J."/>
            <person name="Probst A.J."/>
            <person name="Thomas B.C."/>
            <person name="Singh A."/>
            <person name="Wilkins M.J."/>
            <person name="Karaoz U."/>
            <person name="Brodie E.L."/>
            <person name="Williams K.H."/>
            <person name="Hubbard S.S."/>
            <person name="Banfield J.F."/>
        </authorList>
    </citation>
    <scope>NUCLEOTIDE SEQUENCE [LARGE SCALE GENOMIC DNA]</scope>
</reference>
<sequence>MSNDLLYYLGFSHFPAIDPIKFRWLLHQQKTPAKAYWAREEQLIRIINRKSAGEFIKFRNEFDPIKKLEELKRKEIQVVSPGDENYPESLNNIADPPICLYVKGNVKMLNRVQHDKKPLFFSIVGTRTPTPYGEQVAYKLSRELAEAGLVIVSGLARGIDTIAHKGCLDAKGVTIAVLGCSVDRIYPAENFYLYRKIIENKGAIVSEVPPGVSVMKELFSQRNRIISGLSKGVLVVEGSDRSGTLITARFAAEQGKDLFAVPGPIMSTKSTAPNYLIQNGAKLVIKAEDILEEYGIKIDIPKKEIFADLNKEQKEIVFLLKNKPLLVDKIGVLLNKPINRILNQITLLEIKGVVEKNSENKYQLKLN</sequence>
<evidence type="ECO:0000259" key="2">
    <source>
        <dbReference type="Pfam" id="PF02481"/>
    </source>
</evidence>
<proteinExistence type="inferred from homology"/>
<evidence type="ECO:0000313" key="4">
    <source>
        <dbReference type="Proteomes" id="UP000178857"/>
    </source>
</evidence>
<dbReference type="Gene3D" id="3.40.50.450">
    <property type="match status" value="1"/>
</dbReference>
<feature type="domain" description="Smf/DprA SLOG" evidence="2">
    <location>
        <begin position="78"/>
        <end position="294"/>
    </location>
</feature>
<dbReference type="SUPFAM" id="SSF102405">
    <property type="entry name" value="MCP/YpsA-like"/>
    <property type="match status" value="1"/>
</dbReference>
<dbReference type="GO" id="GO:0009294">
    <property type="term" value="P:DNA-mediated transformation"/>
    <property type="evidence" value="ECO:0007669"/>
    <property type="project" value="InterPro"/>
</dbReference>
<dbReference type="Proteomes" id="UP000178857">
    <property type="component" value="Unassembled WGS sequence"/>
</dbReference>
<name>A0A1F7J942_9BACT</name>